<sequence length="785" mass="87713">MDSSDEDDDFSYHEGITPQSKINSLYQSNTEKGIRKLCCELLDLKDAVENLCGNTRAKHLAFLRLSEEVVEMEHELSELRKHISAQGILVQDLLSGLCQELAEWIKADGHEGTLDSQSFELENLLSKGANDPRGIMLEKIDILLAEHNVMEALEALDLEEKNSPELRSSGDTSSDVSTYKSAFLKRKVILEEQLVANADQPSLGDTELKKTILGLVKLGKGPLAHQILLKRYASRLLKRVEAFVPSCSLYPATYPAALSKIIFSFISLAEKETSSTFGDDPVYKNRMVQWAEQELESFVRLVKENGPPSESVTALHAASVCVQVCLSNCIILESQGLRLSKLLMVLLQPYMEEILEMNFRRARRELLNLAESDEDPPLSPRFLSPLSVFASSSDSALISSAMKFIAIVKEIVELLMPPVIIHFGGRVLSRISHLFDNYVDLLTKALPSPSEDDGVTELKEALPYKAETDSQQLTLLGVAYSVVDELLPMAVSRIWNFLMESHDQITGPHESSMRDVSSAIDFKDWRRQLQHSVDKLRDYFCRQYVLNFIYSREGKARLDARIYVDGEGEDVFLDSDPLPSLPFQALFARLQQLATVAGDVLLGKEKLQKVLLARLTETIVMWLSDEQEFWGVFEDECVSLKPCGLQQLILDMHFTVEIARFAGYSSRHVLQLASEIITRAVKTFSARGIDPQSTLPEDEWFSETAKAAINKLLLGGSGSEASEPEEPVYVHHHLASAIREEDPVYARHDLGSDSEDTISCPSTVDSFHSFVSAEMEDLESPSDSA</sequence>
<name>A0A7C8YXS6_OPUST</name>
<evidence type="ECO:0008006" key="5">
    <source>
        <dbReference type="Google" id="ProtNLM"/>
    </source>
</evidence>
<evidence type="ECO:0000256" key="1">
    <source>
        <dbReference type="ARBA" id="ARBA00007210"/>
    </source>
</evidence>
<keyword evidence="2" id="KW-0813">Transport</keyword>
<reference evidence="4" key="2">
    <citation type="submission" date="2020-07" db="EMBL/GenBank/DDBJ databases">
        <authorList>
            <person name="Vera ALvarez R."/>
            <person name="Arias-Moreno D.M."/>
            <person name="Jimenez-Jacinto V."/>
            <person name="Jimenez-Bremont J.F."/>
            <person name="Swaminathan K."/>
            <person name="Moose S.P."/>
            <person name="Guerrero-Gonzalez M.L."/>
            <person name="Marino-Ramirez L."/>
            <person name="Landsman D."/>
            <person name="Rodriguez-Kessler M."/>
            <person name="Delgado-Sanchez P."/>
        </authorList>
    </citation>
    <scope>NUCLEOTIDE SEQUENCE</scope>
    <source>
        <tissue evidence="4">Cladode</tissue>
    </source>
</reference>
<dbReference type="PANTHER" id="PTHR21426">
    <property type="entry name" value="EXOCYST COMPLEX COMPONENT 8"/>
    <property type="match status" value="1"/>
</dbReference>
<dbReference type="GO" id="GO:0008104">
    <property type="term" value="P:intracellular protein localization"/>
    <property type="evidence" value="ECO:0007669"/>
    <property type="project" value="TreeGrafter"/>
</dbReference>
<dbReference type="InterPro" id="IPR033961">
    <property type="entry name" value="Exo84"/>
</dbReference>
<comment type="similarity">
    <text evidence="1">Belongs to the EXO84 family.</text>
</comment>
<dbReference type="PANTHER" id="PTHR21426:SF2">
    <property type="entry name" value="EXOCYST COMPLEX COMPONENT EXO84C"/>
    <property type="match status" value="1"/>
</dbReference>
<protein>
    <recommendedName>
        <fullName evidence="5">Exocyst component Exo84 C-terminal domain-containing protein</fullName>
    </recommendedName>
</protein>
<evidence type="ECO:0000313" key="4">
    <source>
        <dbReference type="EMBL" id="MBA4628731.1"/>
    </source>
</evidence>
<evidence type="ECO:0000256" key="3">
    <source>
        <dbReference type="ARBA" id="ARBA00022483"/>
    </source>
</evidence>
<dbReference type="InterPro" id="IPR016159">
    <property type="entry name" value="Cullin_repeat-like_dom_sf"/>
</dbReference>
<evidence type="ECO:0000256" key="2">
    <source>
        <dbReference type="ARBA" id="ARBA00022448"/>
    </source>
</evidence>
<dbReference type="GO" id="GO:0000145">
    <property type="term" value="C:exocyst"/>
    <property type="evidence" value="ECO:0007669"/>
    <property type="project" value="InterPro"/>
</dbReference>
<dbReference type="EMBL" id="GISG01067083">
    <property type="protein sequence ID" value="MBA4628731.1"/>
    <property type="molecule type" value="Transcribed_RNA"/>
</dbReference>
<accession>A0A7C8YXS6</accession>
<reference evidence="4" key="1">
    <citation type="journal article" date="2013" name="J. Plant Res.">
        <title>Effect of fungi and light on seed germination of three Opuntia species from semiarid lands of central Mexico.</title>
        <authorList>
            <person name="Delgado-Sanchez P."/>
            <person name="Jimenez-Bremont J.F."/>
            <person name="Guerrero-Gonzalez Mde L."/>
            <person name="Flores J."/>
        </authorList>
    </citation>
    <scope>NUCLEOTIDE SEQUENCE</scope>
    <source>
        <tissue evidence="4">Cladode</tissue>
    </source>
</reference>
<proteinExistence type="inferred from homology"/>
<keyword evidence="3" id="KW-0268">Exocytosis</keyword>
<dbReference type="EMBL" id="GISG01067082">
    <property type="protein sequence ID" value="MBA4628730.1"/>
    <property type="molecule type" value="Transcribed_RNA"/>
</dbReference>
<organism evidence="4">
    <name type="scientific">Opuntia streptacantha</name>
    <name type="common">Prickly pear cactus</name>
    <name type="synonym">Opuntia cardona</name>
    <dbReference type="NCBI Taxonomy" id="393608"/>
    <lineage>
        <taxon>Eukaryota</taxon>
        <taxon>Viridiplantae</taxon>
        <taxon>Streptophyta</taxon>
        <taxon>Embryophyta</taxon>
        <taxon>Tracheophyta</taxon>
        <taxon>Spermatophyta</taxon>
        <taxon>Magnoliopsida</taxon>
        <taxon>eudicotyledons</taxon>
        <taxon>Gunneridae</taxon>
        <taxon>Pentapetalae</taxon>
        <taxon>Caryophyllales</taxon>
        <taxon>Cactineae</taxon>
        <taxon>Cactaceae</taxon>
        <taxon>Opuntioideae</taxon>
        <taxon>Opuntia</taxon>
    </lineage>
</organism>
<dbReference type="GO" id="GO:0006887">
    <property type="term" value="P:exocytosis"/>
    <property type="evidence" value="ECO:0007669"/>
    <property type="project" value="UniProtKB-KW"/>
</dbReference>
<dbReference type="AlphaFoldDB" id="A0A7C8YXS6"/>
<dbReference type="SUPFAM" id="SSF74788">
    <property type="entry name" value="Cullin repeat-like"/>
    <property type="match status" value="1"/>
</dbReference>
<dbReference type="GO" id="GO:0006893">
    <property type="term" value="P:Golgi to plasma membrane transport"/>
    <property type="evidence" value="ECO:0007669"/>
    <property type="project" value="TreeGrafter"/>
</dbReference>